<dbReference type="Proteomes" id="UP001165653">
    <property type="component" value="Unassembled WGS sequence"/>
</dbReference>
<dbReference type="PROSITE" id="PS51007">
    <property type="entry name" value="CYTC"/>
    <property type="match status" value="1"/>
</dbReference>
<dbReference type="RefSeq" id="WP_264514463.1">
    <property type="nucleotide sequence ID" value="NZ_JAPDDR010000007.1"/>
</dbReference>
<dbReference type="InterPro" id="IPR011041">
    <property type="entry name" value="Quinoprot_gluc/sorb_DH_b-prop"/>
</dbReference>
<evidence type="ECO:0000259" key="5">
    <source>
        <dbReference type="PROSITE" id="PS51007"/>
    </source>
</evidence>
<dbReference type="Pfam" id="PF00034">
    <property type="entry name" value="Cytochrom_C"/>
    <property type="match status" value="1"/>
</dbReference>
<dbReference type="PANTHER" id="PTHR33546:SF1">
    <property type="entry name" value="LARGE, MULTIFUNCTIONAL SECRETED PROTEIN"/>
    <property type="match status" value="1"/>
</dbReference>
<proteinExistence type="predicted"/>
<organism evidence="6 7">
    <name type="scientific">Luteolibacter rhizosphaerae</name>
    <dbReference type="NCBI Taxonomy" id="2989719"/>
    <lineage>
        <taxon>Bacteria</taxon>
        <taxon>Pseudomonadati</taxon>
        <taxon>Verrucomicrobiota</taxon>
        <taxon>Verrucomicrobiia</taxon>
        <taxon>Verrucomicrobiales</taxon>
        <taxon>Verrucomicrobiaceae</taxon>
        <taxon>Luteolibacter</taxon>
    </lineage>
</organism>
<name>A0ABT3G5Z9_9BACT</name>
<keyword evidence="3 4" id="KW-0408">Iron</keyword>
<sequence>MRDTNEDGLEDWLDTFAPETSDNYPVGMVVKDGMPHALLADEIVRFRDTDHDGIPDKRETVAKGWDDPALRDDPLLMHRRVDSAMAIAAGPDDDWYVTMGSANPGNGYWQKAEGDVWAPDAVKTGAPAYSPDKRRGCLLRITKDGKVEQLASGLRYIMSLQWDRHGELFATDQEGATWLPNGNPFDELLHLQTGRHYGFPPRHPKLLPDVVDEPSVWDFAPQHQSTCGFRFNGPAKDRPRFGPEFWAHDAIITGESRGKLWRTSLAKTSAGYVASTQLFAALGMLVTDCAISPQGDLVICCHSGPPDWGKGPSHEGRLFKIRHMDSTVPQPVLTWASDECTTVVGFDRALEGPAWDDLASRIRIEGGPQVAAGDRFEAIRPGYAVVRGQMAQPRYRVLVESALIGEDGRSIVIKTAPRREAFGYAITLDAPRHEAGIPQAQAIDLAHSLNGLEASWSGAEGSSWKGWLPHPDFSVVGELTRSSAVHADAIKDLTRPGALHLRTKLNLSHLLQPATQPGSKLDYAADPEVVTITVKSDAAIALEAPGLEVIRKGLGEASFTKTVAQDPWQELSIHLPTPASPLEITFHTSIDPRPRAMGVGRFFMPFATPAGEPAAVEVTIPEIAGGDWERGRQIFFGKAACFTCHQFNGEGHAVGPDLSNTIHRDYAAVLRDIQDPSAAINPDAVAYKVDLKDGGSLVGVRVGETASSLKFAVPGGQVIAVEKANLAASSALEFSLMPPGLTSALSEQEIKDLMTFLLQARERDH</sequence>
<comment type="caution">
    <text evidence="6">The sequence shown here is derived from an EMBL/GenBank/DDBJ whole genome shotgun (WGS) entry which is preliminary data.</text>
</comment>
<dbReference type="InterPro" id="IPR036909">
    <property type="entry name" value="Cyt_c-like_dom_sf"/>
</dbReference>
<evidence type="ECO:0000256" key="4">
    <source>
        <dbReference type="PROSITE-ProRule" id="PRU00433"/>
    </source>
</evidence>
<dbReference type="SUPFAM" id="SSF50952">
    <property type="entry name" value="Soluble quinoprotein glucose dehydrogenase"/>
    <property type="match status" value="1"/>
</dbReference>
<keyword evidence="7" id="KW-1185">Reference proteome</keyword>
<evidence type="ECO:0000256" key="2">
    <source>
        <dbReference type="ARBA" id="ARBA00022723"/>
    </source>
</evidence>
<gene>
    <name evidence="6" type="ORF">OJ996_15160</name>
</gene>
<keyword evidence="1 4" id="KW-0349">Heme</keyword>
<dbReference type="InterPro" id="IPR009056">
    <property type="entry name" value="Cyt_c-like_dom"/>
</dbReference>
<evidence type="ECO:0000313" key="6">
    <source>
        <dbReference type="EMBL" id="MCW1914926.1"/>
    </source>
</evidence>
<dbReference type="Gene3D" id="2.120.10.30">
    <property type="entry name" value="TolB, C-terminal domain"/>
    <property type="match status" value="1"/>
</dbReference>
<reference evidence="6" key="1">
    <citation type="submission" date="2022-10" db="EMBL/GenBank/DDBJ databases">
        <title>Luteolibacter sp. GHJ8, whole genome shotgun sequencing project.</title>
        <authorList>
            <person name="Zhao G."/>
            <person name="Shen L."/>
        </authorList>
    </citation>
    <scope>NUCLEOTIDE SEQUENCE</scope>
    <source>
        <strain evidence="6">GHJ8</strain>
    </source>
</reference>
<protein>
    <submittedName>
        <fullName evidence="6">C-type cytochrome</fullName>
    </submittedName>
</protein>
<dbReference type="SUPFAM" id="SSF46626">
    <property type="entry name" value="Cytochrome c"/>
    <property type="match status" value="1"/>
</dbReference>
<dbReference type="PANTHER" id="PTHR33546">
    <property type="entry name" value="LARGE, MULTIFUNCTIONAL SECRETED PROTEIN-RELATED"/>
    <property type="match status" value="1"/>
</dbReference>
<dbReference type="InterPro" id="IPR011042">
    <property type="entry name" value="6-blade_b-propeller_TolB-like"/>
</dbReference>
<evidence type="ECO:0000256" key="1">
    <source>
        <dbReference type="ARBA" id="ARBA00022617"/>
    </source>
</evidence>
<accession>A0ABT3G5Z9</accession>
<dbReference type="NCBIfam" id="TIGR02603">
    <property type="entry name" value="CxxCH_TIGR02603"/>
    <property type="match status" value="1"/>
</dbReference>
<evidence type="ECO:0000256" key="3">
    <source>
        <dbReference type="ARBA" id="ARBA00023004"/>
    </source>
</evidence>
<dbReference type="EMBL" id="JAPDDR010000007">
    <property type="protein sequence ID" value="MCW1914926.1"/>
    <property type="molecule type" value="Genomic_DNA"/>
</dbReference>
<dbReference type="InterPro" id="IPR013427">
    <property type="entry name" value="Haem-bd_dom_put"/>
</dbReference>
<keyword evidence="2 4" id="KW-0479">Metal-binding</keyword>
<feature type="domain" description="Cytochrome c" evidence="5">
    <location>
        <begin position="626"/>
        <end position="761"/>
    </location>
</feature>
<evidence type="ECO:0000313" key="7">
    <source>
        <dbReference type="Proteomes" id="UP001165653"/>
    </source>
</evidence>
<dbReference type="Gene3D" id="1.10.760.10">
    <property type="entry name" value="Cytochrome c-like domain"/>
    <property type="match status" value="1"/>
</dbReference>